<dbReference type="Proteomes" id="UP000246145">
    <property type="component" value="Unassembled WGS sequence"/>
</dbReference>
<evidence type="ECO:0000313" key="3">
    <source>
        <dbReference type="Proteomes" id="UP000246145"/>
    </source>
</evidence>
<evidence type="ECO:0000313" key="2">
    <source>
        <dbReference type="EMBL" id="PVY68627.1"/>
    </source>
</evidence>
<protein>
    <submittedName>
        <fullName evidence="2">Uncharacterized protein</fullName>
    </submittedName>
</protein>
<comment type="caution">
    <text evidence="2">The sequence shown here is derived from an EMBL/GenBank/DDBJ whole genome shotgun (WGS) entry which is preliminary data.</text>
</comment>
<gene>
    <name evidence="2" type="ORF">C7440_1038</name>
</gene>
<feature type="region of interest" description="Disordered" evidence="1">
    <location>
        <begin position="94"/>
        <end position="162"/>
    </location>
</feature>
<proteinExistence type="predicted"/>
<evidence type="ECO:0000256" key="1">
    <source>
        <dbReference type="SAM" id="MobiDB-lite"/>
    </source>
</evidence>
<sequence>MARARNIKPSFFANDDLADIDPLGRLLFIGLWTVADRDGRLEDRPRRIKAEVLPYDDCDIDTLLGDLQKHGFIHRYEVGGERFIQVVNFAKHQNPHVKESASSIPAPDEHHARPVQEQGKAHPEPEQVGLIPDSGFLDTNNPPNPPAGGESPTTPKRERKPRIQLKTFIDNCRAAGENAISGYKPLLEYVEATGLPMEFVQLAWDEFKRQFGPGGKDEARKQADWRRHFLNYIEKNYMRLWYARVADGGNEYFLSTQGLQAQALQSNREAVA</sequence>
<dbReference type="AlphaFoldDB" id="A0A2U1CRU7"/>
<name>A0A2U1CRU7_9BURK</name>
<organism evidence="2 3">
    <name type="scientific">Pusillimonas noertemannii</name>
    <dbReference type="NCBI Taxonomy" id="305977"/>
    <lineage>
        <taxon>Bacteria</taxon>
        <taxon>Pseudomonadati</taxon>
        <taxon>Pseudomonadota</taxon>
        <taxon>Betaproteobacteria</taxon>
        <taxon>Burkholderiales</taxon>
        <taxon>Alcaligenaceae</taxon>
        <taxon>Pusillimonas</taxon>
    </lineage>
</organism>
<dbReference type="OrthoDB" id="8565761at2"/>
<reference evidence="2 3" key="1">
    <citation type="submission" date="2018-04" db="EMBL/GenBank/DDBJ databases">
        <title>Genomic Encyclopedia of Type Strains, Phase IV (KMG-IV): sequencing the most valuable type-strain genomes for metagenomic binning, comparative biology and taxonomic classification.</title>
        <authorList>
            <person name="Goeker M."/>
        </authorList>
    </citation>
    <scope>NUCLEOTIDE SEQUENCE [LARGE SCALE GENOMIC DNA]</scope>
    <source>
        <strain evidence="2 3">DSM 10065</strain>
    </source>
</reference>
<keyword evidence="3" id="KW-1185">Reference proteome</keyword>
<feature type="compositionally biased region" description="Basic and acidic residues" evidence="1">
    <location>
        <begin position="107"/>
        <end position="125"/>
    </location>
</feature>
<accession>A0A2U1CRU7</accession>
<dbReference type="RefSeq" id="WP_116517687.1">
    <property type="nucleotide sequence ID" value="NZ_JACCEX010000001.1"/>
</dbReference>
<dbReference type="EMBL" id="QEKO01000001">
    <property type="protein sequence ID" value="PVY68627.1"/>
    <property type="molecule type" value="Genomic_DNA"/>
</dbReference>